<keyword evidence="2" id="KW-1133">Transmembrane helix</keyword>
<dbReference type="GO" id="GO:0019058">
    <property type="term" value="P:viral life cycle"/>
    <property type="evidence" value="ECO:0007669"/>
    <property type="project" value="InterPro"/>
</dbReference>
<feature type="compositionally biased region" description="Basic and acidic residues" evidence="1">
    <location>
        <begin position="276"/>
        <end position="300"/>
    </location>
</feature>
<sequence>MLLHYIKYINEKYPHIGSEVAYTVKQADPEKDYYFPETFRSSASVVDVTITKNLCEKVSCNSATNKGACKFGDPASLYRIGDMEKFKMQCQPACYNLKNQRVFDDDGKEVVQSHRFEWNKHNKCEFVNSAVTWMEKPFYRSMEIYEKRVNDLELGFNYDEDLDMYFYNKYYCNVYFDTYDPATKNCKTAWYDFIANVVVGENIMKLLKAGISYIENGNTIIPARLPQPPKIDDKWKVENWKKDINPNFVVPNTEIKFDVTGTGKSSSTDATKRLADRYASDTGTKKDESGNNDDKNKEEGNSSQNVVEAVLVGLLESIVSTEFLESIAVDMSTTILVTQLKNFALKILEKLSVSMAEAVLKLNVQLFENILKASVVNVAKNIIQTLAVRSLGLLFQFLAKSLVLLSTGIGIVLMVVQIFDLLFVFWDPLGFNNKYPDGYLEKLYDNSKYALRKQLNTNDPVLTFEYLCSILLSEAELTQISLQSLVYSYDYLSHLTINASGSRIDIGQQLDNDKIDIPNKMKELVVKNKIYNYRDFQNYEQSHMDRIQTFGNMFTFSIISMVFGLGLMAFKLYTFALLIFLVSILFNFASFLNIQFNV</sequence>
<keyword evidence="2" id="KW-0472">Membrane</keyword>
<dbReference type="OrthoDB" id="7684118at2759"/>
<dbReference type="Pfam" id="PF08404">
    <property type="entry name" value="Baculo_p74_N"/>
    <property type="match status" value="1"/>
</dbReference>
<dbReference type="InterPro" id="IPR013613">
    <property type="entry name" value="Baculo_p74_N"/>
</dbReference>
<feature type="domain" description="Baculoviridae p74 N-terminal" evidence="3">
    <location>
        <begin position="3"/>
        <end position="242"/>
    </location>
</feature>
<dbReference type="Proteomes" id="UP000789524">
    <property type="component" value="Unassembled WGS sequence"/>
</dbReference>
<accession>A0A8J2VS09</accession>
<evidence type="ECO:0000256" key="2">
    <source>
        <dbReference type="SAM" id="Phobius"/>
    </source>
</evidence>
<evidence type="ECO:0000259" key="3">
    <source>
        <dbReference type="Pfam" id="PF08404"/>
    </source>
</evidence>
<dbReference type="EMBL" id="CAKASE010000051">
    <property type="protein sequence ID" value="CAG9564854.1"/>
    <property type="molecule type" value="Genomic_DNA"/>
</dbReference>
<reference evidence="4" key="1">
    <citation type="submission" date="2021-09" db="EMBL/GenBank/DDBJ databases">
        <authorList>
            <person name="Martin H S."/>
        </authorList>
    </citation>
    <scope>NUCLEOTIDE SEQUENCE</scope>
</reference>
<feature type="transmembrane region" description="Helical" evidence="2">
    <location>
        <begin position="402"/>
        <end position="426"/>
    </location>
</feature>
<organism evidence="4 5">
    <name type="scientific">Danaus chrysippus</name>
    <name type="common">African queen</name>
    <dbReference type="NCBI Taxonomy" id="151541"/>
    <lineage>
        <taxon>Eukaryota</taxon>
        <taxon>Metazoa</taxon>
        <taxon>Ecdysozoa</taxon>
        <taxon>Arthropoda</taxon>
        <taxon>Hexapoda</taxon>
        <taxon>Insecta</taxon>
        <taxon>Pterygota</taxon>
        <taxon>Neoptera</taxon>
        <taxon>Endopterygota</taxon>
        <taxon>Lepidoptera</taxon>
        <taxon>Glossata</taxon>
        <taxon>Ditrysia</taxon>
        <taxon>Papilionoidea</taxon>
        <taxon>Nymphalidae</taxon>
        <taxon>Danainae</taxon>
        <taxon>Danaini</taxon>
        <taxon>Danaina</taxon>
        <taxon>Danaus</taxon>
        <taxon>Anosia</taxon>
    </lineage>
</organism>
<keyword evidence="5" id="KW-1185">Reference proteome</keyword>
<name>A0A8J2VS09_9NEOP</name>
<evidence type="ECO:0000313" key="4">
    <source>
        <dbReference type="EMBL" id="CAG9564854.1"/>
    </source>
</evidence>
<protein>
    <submittedName>
        <fullName evidence="4">(African queen) hypothetical protein</fullName>
    </submittedName>
</protein>
<gene>
    <name evidence="4" type="ORF">DCHRY22_LOCUS5788</name>
</gene>
<keyword evidence="2" id="KW-0812">Transmembrane</keyword>
<evidence type="ECO:0000313" key="5">
    <source>
        <dbReference type="Proteomes" id="UP000789524"/>
    </source>
</evidence>
<feature type="transmembrane region" description="Helical" evidence="2">
    <location>
        <begin position="575"/>
        <end position="594"/>
    </location>
</feature>
<feature type="transmembrane region" description="Helical" evidence="2">
    <location>
        <begin position="550"/>
        <end position="569"/>
    </location>
</feature>
<proteinExistence type="predicted"/>
<dbReference type="AlphaFoldDB" id="A0A8J2VS09"/>
<evidence type="ECO:0000256" key="1">
    <source>
        <dbReference type="SAM" id="MobiDB-lite"/>
    </source>
</evidence>
<dbReference type="InterPro" id="IPR007663">
    <property type="entry name" value="Baculo_p74"/>
</dbReference>
<comment type="caution">
    <text evidence="4">The sequence shown here is derived from an EMBL/GenBank/DDBJ whole genome shotgun (WGS) entry which is preliminary data.</text>
</comment>
<feature type="region of interest" description="Disordered" evidence="1">
    <location>
        <begin position="276"/>
        <end position="302"/>
    </location>
</feature>
<dbReference type="Pfam" id="PF04583">
    <property type="entry name" value="Baculo_p74"/>
    <property type="match status" value="1"/>
</dbReference>